<organism evidence="1 2">
    <name type="scientific">Hesseltinella vesiculosa</name>
    <dbReference type="NCBI Taxonomy" id="101127"/>
    <lineage>
        <taxon>Eukaryota</taxon>
        <taxon>Fungi</taxon>
        <taxon>Fungi incertae sedis</taxon>
        <taxon>Mucoromycota</taxon>
        <taxon>Mucoromycotina</taxon>
        <taxon>Mucoromycetes</taxon>
        <taxon>Mucorales</taxon>
        <taxon>Cunninghamellaceae</taxon>
        <taxon>Hesseltinella</taxon>
    </lineage>
</organism>
<evidence type="ECO:0000313" key="2">
    <source>
        <dbReference type="Proteomes" id="UP000242146"/>
    </source>
</evidence>
<comment type="caution">
    <text evidence="1">The sequence shown here is derived from an EMBL/GenBank/DDBJ whole genome shotgun (WGS) entry which is preliminary data.</text>
</comment>
<proteinExistence type="predicted"/>
<gene>
    <name evidence="1" type="ORF">DM01DRAFT_1080376</name>
</gene>
<dbReference type="EMBL" id="MCGT01000020">
    <property type="protein sequence ID" value="ORX51577.1"/>
    <property type="molecule type" value="Genomic_DNA"/>
</dbReference>
<protein>
    <submittedName>
        <fullName evidence="1">Uncharacterized protein</fullName>
    </submittedName>
</protein>
<sequence length="111" mass="12370">MISKDLFTNVVSSFTYDTKNGLLDNMDRLDLDPTDRIILMTQLAASRRGTFYSNKSEAFIFAVFLENRFVFCNSCGREGHATKKSVACEHYLEPGPSASAKSADCDEQANI</sequence>
<dbReference type="Proteomes" id="UP000242146">
    <property type="component" value="Unassembled WGS sequence"/>
</dbReference>
<keyword evidence="2" id="KW-1185">Reference proteome</keyword>
<reference evidence="1 2" key="1">
    <citation type="submission" date="2016-07" db="EMBL/GenBank/DDBJ databases">
        <title>Pervasive Adenine N6-methylation of Active Genes in Fungi.</title>
        <authorList>
            <consortium name="DOE Joint Genome Institute"/>
            <person name="Mondo S.J."/>
            <person name="Dannebaum R.O."/>
            <person name="Kuo R.C."/>
            <person name="Labutti K."/>
            <person name="Haridas S."/>
            <person name="Kuo A."/>
            <person name="Salamov A."/>
            <person name="Ahrendt S.R."/>
            <person name="Lipzen A."/>
            <person name="Sullivan W."/>
            <person name="Andreopoulos W.B."/>
            <person name="Clum A."/>
            <person name="Lindquist E."/>
            <person name="Daum C."/>
            <person name="Ramamoorthy G.K."/>
            <person name="Gryganskyi A."/>
            <person name="Culley D."/>
            <person name="Magnuson J.K."/>
            <person name="James T.Y."/>
            <person name="O'Malley M.A."/>
            <person name="Stajich J.E."/>
            <person name="Spatafora J.W."/>
            <person name="Visel A."/>
            <person name="Grigoriev I.V."/>
        </authorList>
    </citation>
    <scope>NUCLEOTIDE SEQUENCE [LARGE SCALE GENOMIC DNA]</scope>
    <source>
        <strain evidence="1 2">NRRL 3301</strain>
    </source>
</reference>
<evidence type="ECO:0000313" key="1">
    <source>
        <dbReference type="EMBL" id="ORX51577.1"/>
    </source>
</evidence>
<dbReference type="AlphaFoldDB" id="A0A1X2GDS3"/>
<accession>A0A1X2GDS3</accession>
<name>A0A1X2GDS3_9FUNG</name>